<dbReference type="Proteomes" id="UP001214854">
    <property type="component" value="Unassembled WGS sequence"/>
</dbReference>
<comment type="caution">
    <text evidence="2">The sequence shown here is derived from an EMBL/GenBank/DDBJ whole genome shotgun (WGS) entry which is preliminary data.</text>
</comment>
<feature type="signal peptide" evidence="1">
    <location>
        <begin position="1"/>
        <end position="22"/>
    </location>
</feature>
<organism evidence="2 3">
    <name type="scientific">Asticcacaulis aquaticus</name>
    <dbReference type="NCBI Taxonomy" id="2984212"/>
    <lineage>
        <taxon>Bacteria</taxon>
        <taxon>Pseudomonadati</taxon>
        <taxon>Pseudomonadota</taxon>
        <taxon>Alphaproteobacteria</taxon>
        <taxon>Caulobacterales</taxon>
        <taxon>Caulobacteraceae</taxon>
        <taxon>Asticcacaulis</taxon>
    </lineage>
</organism>
<feature type="chain" id="PRO_5046389999" evidence="1">
    <location>
        <begin position="23"/>
        <end position="321"/>
    </location>
</feature>
<proteinExistence type="predicted"/>
<sequence length="321" mass="35717">MIRIMTRLAVILLCLVGTAAQAQTAADGRWSDITEVIVKAPRVTEVKVNAPCPAMWRLQRGDSVVWVMPTLTTVTFGMRWDERCLKRRLKGANALLVQSPMVRVAADLVELKKGRLKDVVSPETYARYKAAARRAGEGNGGRYDRYRPGWAATFFLRDAYAKGNLVNQSYPPRMPDVARSVGTPVKEITLFTGGDEGRNTRNLLDAAGDEACLNAVLDRLDHTYDQLPDMIEAWRTADIATVLRLFPAENDSCFPARADGKRIRQENQDRWATVLNAALNTPGKTVVAMPLSWFLYKGGALDQMRRDPNLIITLPEGLEAE</sequence>
<dbReference type="Pfam" id="PF01963">
    <property type="entry name" value="TraB_PrgY_gumN"/>
    <property type="match status" value="1"/>
</dbReference>
<dbReference type="RefSeq" id="WP_272747940.1">
    <property type="nucleotide sequence ID" value="NZ_JAQQKX010000006.1"/>
</dbReference>
<evidence type="ECO:0000256" key="1">
    <source>
        <dbReference type="SAM" id="SignalP"/>
    </source>
</evidence>
<protein>
    <submittedName>
        <fullName evidence="2">TraB/GumN family protein</fullName>
    </submittedName>
</protein>
<keyword evidence="1" id="KW-0732">Signal</keyword>
<dbReference type="EMBL" id="JAQQKX010000006">
    <property type="protein sequence ID" value="MDC7683471.1"/>
    <property type="molecule type" value="Genomic_DNA"/>
</dbReference>
<evidence type="ECO:0000313" key="3">
    <source>
        <dbReference type="Proteomes" id="UP001214854"/>
    </source>
</evidence>
<accession>A0ABT5HTS3</accession>
<reference evidence="2 3" key="1">
    <citation type="submission" date="2023-01" db="EMBL/GenBank/DDBJ databases">
        <title>Novel species of the genus Asticcacaulis isolated from rivers.</title>
        <authorList>
            <person name="Lu H."/>
        </authorList>
    </citation>
    <scope>NUCLEOTIDE SEQUENCE [LARGE SCALE GENOMIC DNA]</scope>
    <source>
        <strain evidence="2 3">BYS171W</strain>
    </source>
</reference>
<evidence type="ECO:0000313" key="2">
    <source>
        <dbReference type="EMBL" id="MDC7683471.1"/>
    </source>
</evidence>
<dbReference type="InterPro" id="IPR002816">
    <property type="entry name" value="TraB/PrgY/GumN_fam"/>
</dbReference>
<keyword evidence="3" id="KW-1185">Reference proteome</keyword>
<name>A0ABT5HTS3_9CAUL</name>
<gene>
    <name evidence="2" type="ORF">PQU92_09305</name>
</gene>